<organism evidence="2 3">
    <name type="scientific">Vigna angularis var. angularis</name>
    <dbReference type="NCBI Taxonomy" id="157739"/>
    <lineage>
        <taxon>Eukaryota</taxon>
        <taxon>Viridiplantae</taxon>
        <taxon>Streptophyta</taxon>
        <taxon>Embryophyta</taxon>
        <taxon>Tracheophyta</taxon>
        <taxon>Spermatophyta</taxon>
        <taxon>Magnoliopsida</taxon>
        <taxon>eudicotyledons</taxon>
        <taxon>Gunneridae</taxon>
        <taxon>Pentapetalae</taxon>
        <taxon>rosids</taxon>
        <taxon>fabids</taxon>
        <taxon>Fabales</taxon>
        <taxon>Fabaceae</taxon>
        <taxon>Papilionoideae</taxon>
        <taxon>50 kb inversion clade</taxon>
        <taxon>NPAAA clade</taxon>
        <taxon>indigoferoid/millettioid clade</taxon>
        <taxon>Phaseoleae</taxon>
        <taxon>Vigna</taxon>
    </lineage>
</organism>
<dbReference type="AlphaFoldDB" id="A0A0S3S9T4"/>
<dbReference type="Proteomes" id="UP000291084">
    <property type="component" value="Chromosome 6"/>
</dbReference>
<accession>A0A0S3S9T4</accession>
<gene>
    <name evidence="2" type="primary">Vigan.06G064000</name>
    <name evidence="2" type="ORF">VIGAN_06064000</name>
</gene>
<name>A0A0S3S9T4_PHAAN</name>
<evidence type="ECO:0000256" key="1">
    <source>
        <dbReference type="SAM" id="SignalP"/>
    </source>
</evidence>
<feature type="signal peptide" evidence="1">
    <location>
        <begin position="1"/>
        <end position="16"/>
    </location>
</feature>
<feature type="chain" id="PRO_5006617995" description="Knottin scorpion toxin-like domain-containing protein" evidence="1">
    <location>
        <begin position="17"/>
        <end position="72"/>
    </location>
</feature>
<evidence type="ECO:0000313" key="2">
    <source>
        <dbReference type="EMBL" id="BAT89638.1"/>
    </source>
</evidence>
<dbReference type="OrthoDB" id="1400172at2759"/>
<sequence>MKIIFSIFMIMFVSIGIENEGPMIVAEGKICDVKLYDFCDRSCFRDCPKMFGEKATSICNFNPEECICRRQC</sequence>
<keyword evidence="3" id="KW-1185">Reference proteome</keyword>
<evidence type="ECO:0008006" key="4">
    <source>
        <dbReference type="Google" id="ProtNLM"/>
    </source>
</evidence>
<keyword evidence="1" id="KW-0732">Signal</keyword>
<evidence type="ECO:0000313" key="3">
    <source>
        <dbReference type="Proteomes" id="UP000291084"/>
    </source>
</evidence>
<proteinExistence type="predicted"/>
<reference evidence="2 3" key="1">
    <citation type="journal article" date="2015" name="Sci. Rep.">
        <title>The power of single molecule real-time sequencing technology in the de novo assembly of a eukaryotic genome.</title>
        <authorList>
            <person name="Sakai H."/>
            <person name="Naito K."/>
            <person name="Ogiso-Tanaka E."/>
            <person name="Takahashi Y."/>
            <person name="Iseki K."/>
            <person name="Muto C."/>
            <person name="Satou K."/>
            <person name="Teruya K."/>
            <person name="Shiroma A."/>
            <person name="Shimoji M."/>
            <person name="Hirano T."/>
            <person name="Itoh T."/>
            <person name="Kaga A."/>
            <person name="Tomooka N."/>
        </authorList>
    </citation>
    <scope>NUCLEOTIDE SEQUENCE [LARGE SCALE GENOMIC DNA]</scope>
    <source>
        <strain evidence="3">cv. Shumari</strain>
    </source>
</reference>
<dbReference type="EMBL" id="AP015039">
    <property type="protein sequence ID" value="BAT89638.1"/>
    <property type="molecule type" value="Genomic_DNA"/>
</dbReference>
<protein>
    <recommendedName>
        <fullName evidence="4">Knottin scorpion toxin-like domain-containing protein</fullName>
    </recommendedName>
</protein>